<dbReference type="AlphaFoldDB" id="A0A6B9FUI1"/>
<name>A0A6B9FUI1_9HYPH</name>
<dbReference type="OrthoDB" id="7444491at2"/>
<dbReference type="Proteomes" id="UP000012488">
    <property type="component" value="Chromosome"/>
</dbReference>
<gene>
    <name evidence="2" type="ORF">MMSR116_24765</name>
</gene>
<evidence type="ECO:0008006" key="4">
    <source>
        <dbReference type="Google" id="ProtNLM"/>
    </source>
</evidence>
<sequence>MHYAIAAVILAVATAANAQALPPPVQAAMAEAKSSCQPDRTKVGPGFVQRQDINGDGVPDFVLSYEAVACADGGRLNCGSAGCLTQVFASTPSGYVKVLDENVQEVRFRRVKGRPAMLLGLHGSSCGKVGAEACGATLYWNGAKFSPAH</sequence>
<protein>
    <recommendedName>
        <fullName evidence="4">VCBS repeat-containing protein</fullName>
    </recommendedName>
</protein>
<feature type="signal peptide" evidence="1">
    <location>
        <begin position="1"/>
        <end position="20"/>
    </location>
</feature>
<reference evidence="2 3" key="2">
    <citation type="journal article" date="2013" name="Genome Announc.">
        <title>Draft Genome Sequence of Methylobacterium mesophilicum Strain SR1.6/6, Isolated from Citrus sinensis.</title>
        <authorList>
            <person name="Marinho Almeida D."/>
            <person name="Dini-Andreote F."/>
            <person name="Camargo Neves A.A."/>
            <person name="Juca Ramos R.T."/>
            <person name="Andreote F.D."/>
            <person name="Carneiro A.R."/>
            <person name="Oliveira de Souza Lima A."/>
            <person name="Caracciolo Gomes de Sa P.H."/>
            <person name="Ribeiro Barbosa M.S."/>
            <person name="Araujo W.L."/>
            <person name="Silva A."/>
        </authorList>
    </citation>
    <scope>NUCLEOTIDE SEQUENCE [LARGE SCALE GENOMIC DNA]</scope>
    <source>
        <strain evidence="2 3">SR1.6/6</strain>
    </source>
</reference>
<evidence type="ECO:0000313" key="3">
    <source>
        <dbReference type="Proteomes" id="UP000012488"/>
    </source>
</evidence>
<dbReference type="RefSeq" id="WP_106428205.1">
    <property type="nucleotide sequence ID" value="NZ_CP043538.1"/>
</dbReference>
<keyword evidence="1" id="KW-0732">Signal</keyword>
<organism evidence="2 3">
    <name type="scientific">Methylobacterium mesophilicum SR1.6/6</name>
    <dbReference type="NCBI Taxonomy" id="908290"/>
    <lineage>
        <taxon>Bacteria</taxon>
        <taxon>Pseudomonadati</taxon>
        <taxon>Pseudomonadota</taxon>
        <taxon>Alphaproteobacteria</taxon>
        <taxon>Hyphomicrobiales</taxon>
        <taxon>Methylobacteriaceae</taxon>
        <taxon>Methylobacterium</taxon>
    </lineage>
</organism>
<proteinExistence type="predicted"/>
<feature type="chain" id="PRO_5025423095" description="VCBS repeat-containing protein" evidence="1">
    <location>
        <begin position="21"/>
        <end position="149"/>
    </location>
</feature>
<dbReference type="EMBL" id="CP043538">
    <property type="protein sequence ID" value="QGY04758.1"/>
    <property type="molecule type" value="Genomic_DNA"/>
</dbReference>
<evidence type="ECO:0000256" key="1">
    <source>
        <dbReference type="SAM" id="SignalP"/>
    </source>
</evidence>
<reference evidence="2 3" key="1">
    <citation type="journal article" date="2012" name="Genet. Mol. Biol.">
        <title>Analysis of 16S rRNA and mxaF genes revealing insights into Methylobacterium niche-specific plant association.</title>
        <authorList>
            <person name="Dourado M.N."/>
            <person name="Andreote F.D."/>
            <person name="Dini-Andreote F."/>
            <person name="Conti R."/>
            <person name="Araujo J.M."/>
            <person name="Araujo W.L."/>
        </authorList>
    </citation>
    <scope>NUCLEOTIDE SEQUENCE [LARGE SCALE GENOMIC DNA]</scope>
    <source>
        <strain evidence="2 3">SR1.6/6</strain>
    </source>
</reference>
<dbReference type="KEGG" id="mmes:MMSR116_24765"/>
<accession>A0A6B9FUI1</accession>
<evidence type="ECO:0000313" key="2">
    <source>
        <dbReference type="EMBL" id="QGY04758.1"/>
    </source>
</evidence>